<evidence type="ECO:0000313" key="2">
    <source>
        <dbReference type="EMBL" id="CAD7434372.1"/>
    </source>
</evidence>
<sequence length="121" mass="14038">MLEPPRHQVWERPQNPQIKDKGMDAEKAKKMCTKMSPDQKKEFDERMDNVAKTVGKQKSDMDASMGMCREAAKGKDQHVCIMSEENQLSDWILARCLHYQANHEHVSFFMITSIKFISACF</sequence>
<gene>
    <name evidence="2" type="ORF">TMSB3V08_LOCUS11025</name>
</gene>
<proteinExistence type="predicted"/>
<accession>A0A7R9EIT5</accession>
<organism evidence="2">
    <name type="scientific">Timema monikensis</name>
    <dbReference type="NCBI Taxonomy" id="170555"/>
    <lineage>
        <taxon>Eukaryota</taxon>
        <taxon>Metazoa</taxon>
        <taxon>Ecdysozoa</taxon>
        <taxon>Arthropoda</taxon>
        <taxon>Hexapoda</taxon>
        <taxon>Insecta</taxon>
        <taxon>Pterygota</taxon>
        <taxon>Neoptera</taxon>
        <taxon>Polyneoptera</taxon>
        <taxon>Phasmatodea</taxon>
        <taxon>Timematodea</taxon>
        <taxon>Timematoidea</taxon>
        <taxon>Timematidae</taxon>
        <taxon>Timema</taxon>
    </lineage>
</organism>
<feature type="region of interest" description="Disordered" evidence="1">
    <location>
        <begin position="1"/>
        <end position="42"/>
    </location>
</feature>
<evidence type="ECO:0000256" key="1">
    <source>
        <dbReference type="SAM" id="MobiDB-lite"/>
    </source>
</evidence>
<name>A0A7R9EIT5_9NEOP</name>
<reference evidence="2" key="1">
    <citation type="submission" date="2020-11" db="EMBL/GenBank/DDBJ databases">
        <authorList>
            <person name="Tran Van P."/>
        </authorList>
    </citation>
    <scope>NUCLEOTIDE SEQUENCE</scope>
</reference>
<feature type="compositionally biased region" description="Basic and acidic residues" evidence="1">
    <location>
        <begin position="1"/>
        <end position="10"/>
    </location>
</feature>
<protein>
    <submittedName>
        <fullName evidence="2">Uncharacterized protein</fullName>
    </submittedName>
</protein>
<feature type="compositionally biased region" description="Basic and acidic residues" evidence="1">
    <location>
        <begin position="18"/>
        <end position="29"/>
    </location>
</feature>
<dbReference type="EMBL" id="OB797482">
    <property type="protein sequence ID" value="CAD7434372.1"/>
    <property type="molecule type" value="Genomic_DNA"/>
</dbReference>
<dbReference type="AlphaFoldDB" id="A0A7R9EIT5"/>